<proteinExistence type="predicted"/>
<dbReference type="AlphaFoldDB" id="A0A0W8E536"/>
<evidence type="ECO:0000313" key="4">
    <source>
        <dbReference type="EMBL" id="KUG03593.1"/>
    </source>
</evidence>
<keyword evidence="1" id="KW-0175">Coiled coil</keyword>
<dbReference type="InterPro" id="IPR006668">
    <property type="entry name" value="Mg_transptr_MgtE_intracell_dom"/>
</dbReference>
<dbReference type="Pfam" id="PF03448">
    <property type="entry name" value="MgtE_N"/>
    <property type="match status" value="1"/>
</dbReference>
<evidence type="ECO:0000256" key="2">
    <source>
        <dbReference type="SAM" id="Phobius"/>
    </source>
</evidence>
<accession>A0A0W8E536</accession>
<evidence type="ECO:0000259" key="3">
    <source>
        <dbReference type="Pfam" id="PF03448"/>
    </source>
</evidence>
<dbReference type="SUPFAM" id="SSF158791">
    <property type="entry name" value="MgtE N-terminal domain-like"/>
    <property type="match status" value="1"/>
</dbReference>
<comment type="caution">
    <text evidence="4">The sequence shown here is derived from an EMBL/GenBank/DDBJ whole genome shotgun (WGS) entry which is preliminary data.</text>
</comment>
<name>A0A0W8E536_9ZZZZ</name>
<keyword evidence="2" id="KW-0812">Transmembrane</keyword>
<feature type="domain" description="Magnesium transporter MgtE intracellular" evidence="3">
    <location>
        <begin position="104"/>
        <end position="182"/>
    </location>
</feature>
<keyword evidence="2" id="KW-0472">Membrane</keyword>
<gene>
    <name evidence="4" type="ORF">ASZ90_019026</name>
</gene>
<feature type="transmembrane region" description="Helical" evidence="2">
    <location>
        <begin position="7"/>
        <end position="25"/>
    </location>
</feature>
<keyword evidence="2" id="KW-1133">Transmembrane helix</keyword>
<sequence>MKKGTQILILVFLILVILGAGYYFLMKMEILPAPAFLKSIPLFSSHLSPETSDEVSQAPEPIDESDKLKTQLTEKTDEIEKLNTQLKALQKELEESQKGQLALQQQVLQLQEDRDKGQVLRSNKEDTYKNLAGYYSVMKVQDAAAIMAQLNDEDIIGIFNEMESETVAAILQSMDRSRAAGLSKKMLVPGTI</sequence>
<dbReference type="EMBL" id="LNQE01001877">
    <property type="protein sequence ID" value="KUG03593.1"/>
    <property type="molecule type" value="Genomic_DNA"/>
</dbReference>
<feature type="coiled-coil region" evidence="1">
    <location>
        <begin position="65"/>
        <end position="106"/>
    </location>
</feature>
<protein>
    <recommendedName>
        <fullName evidence="3">Magnesium transporter MgtE intracellular domain-containing protein</fullName>
    </recommendedName>
</protein>
<organism evidence="4">
    <name type="scientific">hydrocarbon metagenome</name>
    <dbReference type="NCBI Taxonomy" id="938273"/>
    <lineage>
        <taxon>unclassified sequences</taxon>
        <taxon>metagenomes</taxon>
        <taxon>ecological metagenomes</taxon>
    </lineage>
</organism>
<reference evidence="4" key="1">
    <citation type="journal article" date="2015" name="Proc. Natl. Acad. Sci. U.S.A.">
        <title>Networks of energetic and metabolic interactions define dynamics in microbial communities.</title>
        <authorList>
            <person name="Embree M."/>
            <person name="Liu J.K."/>
            <person name="Al-Bassam M.M."/>
            <person name="Zengler K."/>
        </authorList>
    </citation>
    <scope>NUCLEOTIDE SEQUENCE</scope>
</reference>
<evidence type="ECO:0000256" key="1">
    <source>
        <dbReference type="SAM" id="Coils"/>
    </source>
</evidence>